<dbReference type="Gene3D" id="2.30.130.10">
    <property type="entry name" value="PUA domain"/>
    <property type="match status" value="1"/>
</dbReference>
<dbReference type="Proteomes" id="UP000197783">
    <property type="component" value="Unassembled WGS sequence"/>
</dbReference>
<comment type="similarity">
    <text evidence="8">Belongs to the glutamate 5-kinase family.</text>
</comment>
<comment type="subcellular location">
    <subcellularLocation>
        <location evidence="8">Cytoplasm</location>
    </subcellularLocation>
</comment>
<keyword evidence="1 8" id="KW-0963">Cytoplasm</keyword>
<dbReference type="InterPro" id="IPR005715">
    <property type="entry name" value="Glu_5kinase/COase_Synthase"/>
</dbReference>
<comment type="function">
    <text evidence="8">Catalyzes the transfer of a phosphate group to glutamate to form L-glutamate 5-phosphate.</text>
</comment>
<evidence type="ECO:0000256" key="6">
    <source>
        <dbReference type="ARBA" id="ARBA00022777"/>
    </source>
</evidence>
<evidence type="ECO:0000313" key="10">
    <source>
        <dbReference type="EMBL" id="OWK28276.1"/>
    </source>
</evidence>
<dbReference type="GO" id="GO:0003723">
    <property type="term" value="F:RNA binding"/>
    <property type="evidence" value="ECO:0007669"/>
    <property type="project" value="InterPro"/>
</dbReference>
<dbReference type="InterPro" id="IPR036393">
    <property type="entry name" value="AceGlu_kinase-like_sf"/>
</dbReference>
<evidence type="ECO:0000256" key="7">
    <source>
        <dbReference type="ARBA" id="ARBA00022840"/>
    </source>
</evidence>
<dbReference type="InterPro" id="IPR001057">
    <property type="entry name" value="Glu/AcGlu_kinase"/>
</dbReference>
<comment type="pathway">
    <text evidence="8">Amino-acid biosynthesis; L-proline biosynthesis; L-glutamate 5-semialdehyde from L-glutamate: step 1/2.</text>
</comment>
<evidence type="ECO:0000256" key="8">
    <source>
        <dbReference type="HAMAP-Rule" id="MF_00456"/>
    </source>
</evidence>
<dbReference type="EC" id="2.7.2.11" evidence="8"/>
<dbReference type="GO" id="GO:0005524">
    <property type="term" value="F:ATP binding"/>
    <property type="evidence" value="ECO:0007669"/>
    <property type="project" value="UniProtKB-KW"/>
</dbReference>
<dbReference type="Pfam" id="PF00696">
    <property type="entry name" value="AA_kinase"/>
    <property type="match status" value="1"/>
</dbReference>
<feature type="domain" description="PUA" evidence="9">
    <location>
        <begin position="285"/>
        <end position="366"/>
    </location>
</feature>
<dbReference type="InterPro" id="IPR002478">
    <property type="entry name" value="PUA"/>
</dbReference>
<feature type="binding site" evidence="8">
    <location>
        <position position="22"/>
    </location>
    <ligand>
        <name>ATP</name>
        <dbReference type="ChEBI" id="CHEBI:30616"/>
    </ligand>
</feature>
<dbReference type="PANTHER" id="PTHR43654:SF1">
    <property type="entry name" value="ISOPENTENYL PHOSPHATE KINASE"/>
    <property type="match status" value="1"/>
</dbReference>
<reference evidence="10 11" key="1">
    <citation type="submission" date="2017-03" db="EMBL/GenBank/DDBJ databases">
        <title>Genome sequence of Sphingomonas mucosissima DSM 17494.</title>
        <authorList>
            <person name="Poehlein A."/>
            <person name="Wuebbeler J.H."/>
            <person name="Steinbuechel A."/>
            <person name="Daniel R."/>
        </authorList>
    </citation>
    <scope>NUCLEOTIDE SEQUENCE [LARGE SCALE GENOMIC DNA]</scope>
    <source>
        <strain evidence="10 11">DSM 17494</strain>
    </source>
</reference>
<accession>A0A245ZEV1</accession>
<feature type="binding site" evidence="8">
    <location>
        <begin position="182"/>
        <end position="183"/>
    </location>
    <ligand>
        <name>ATP</name>
        <dbReference type="ChEBI" id="CHEBI:30616"/>
    </ligand>
</feature>
<dbReference type="GO" id="GO:0055129">
    <property type="term" value="P:L-proline biosynthetic process"/>
    <property type="evidence" value="ECO:0007669"/>
    <property type="project" value="UniProtKB-UniRule"/>
</dbReference>
<keyword evidence="3 8" id="KW-0641">Proline biosynthesis</keyword>
<dbReference type="Pfam" id="PF01472">
    <property type="entry name" value="PUA"/>
    <property type="match status" value="1"/>
</dbReference>
<dbReference type="PANTHER" id="PTHR43654">
    <property type="entry name" value="GLUTAMATE 5-KINASE"/>
    <property type="match status" value="1"/>
</dbReference>
<dbReference type="SUPFAM" id="SSF88697">
    <property type="entry name" value="PUA domain-like"/>
    <property type="match status" value="1"/>
</dbReference>
<dbReference type="SUPFAM" id="SSF53633">
    <property type="entry name" value="Carbamate kinase-like"/>
    <property type="match status" value="1"/>
</dbReference>
<name>A0A245ZEV1_9SPHN</name>
<keyword evidence="4 8" id="KW-0808">Transferase</keyword>
<dbReference type="FunFam" id="3.40.1160.10:FF:000006">
    <property type="entry name" value="Glutamate 5-kinase"/>
    <property type="match status" value="1"/>
</dbReference>
<evidence type="ECO:0000256" key="5">
    <source>
        <dbReference type="ARBA" id="ARBA00022741"/>
    </source>
</evidence>
<keyword evidence="11" id="KW-1185">Reference proteome</keyword>
<dbReference type="InterPro" id="IPR015947">
    <property type="entry name" value="PUA-like_sf"/>
</dbReference>
<protein>
    <recommendedName>
        <fullName evidence="8">Glutamate 5-kinase</fullName>
        <ecNumber evidence="8">2.7.2.11</ecNumber>
    </recommendedName>
    <alternativeName>
        <fullName evidence="8">Gamma-glutamyl kinase</fullName>
        <shortName evidence="8">GK</shortName>
    </alternativeName>
</protein>
<feature type="binding site" evidence="8">
    <location>
        <begin position="224"/>
        <end position="230"/>
    </location>
    <ligand>
        <name>ATP</name>
        <dbReference type="ChEBI" id="CHEBI:30616"/>
    </ligand>
</feature>
<evidence type="ECO:0000256" key="4">
    <source>
        <dbReference type="ARBA" id="ARBA00022679"/>
    </source>
</evidence>
<dbReference type="CDD" id="cd21157">
    <property type="entry name" value="PUA_G5K"/>
    <property type="match status" value="1"/>
</dbReference>
<dbReference type="InterPro" id="IPR036974">
    <property type="entry name" value="PUA_sf"/>
</dbReference>
<dbReference type="HAMAP" id="MF_00456">
    <property type="entry name" value="ProB"/>
    <property type="match status" value="1"/>
</dbReference>
<dbReference type="SMART" id="SM00359">
    <property type="entry name" value="PUA"/>
    <property type="match status" value="1"/>
</dbReference>
<dbReference type="PROSITE" id="PS50890">
    <property type="entry name" value="PUA"/>
    <property type="match status" value="1"/>
</dbReference>
<sequence length="374" mass="38646">MAHYRLGTMLFPPASCPRLVVKIGSALLVDPAGAVRRDWLAGIAADVADRARAGQQVAIVSSGAIALGARRLGLPRGGRASLEDAQAAAATGQIALSQTWAEVLGANGLTAAQMLVTLDDLEDRRRYLNAAATLGRLLQLGAVPVINENDSVATAEIRFGDNDRLAARVAQAAGAEGVMLLSDIDGLYDRNPAQAGAMHIPEVSRIDARIAGMADDGSASGMGSGGMVSKIEAARIATSAGVALAIASGRIERPLSATARHTIFLPEKRARARKAWLAGRLTVKGIVQVDAGAAEALMSGRSLLAAGATGISGAFARGDVVAIEGPSGPIARGLAEYDAAEMQRLLGRRSDEHEALLGYVPRAALIHRNHMALL</sequence>
<organism evidence="10 11">
    <name type="scientific">Sphingomonas mucosissima</name>
    <dbReference type="NCBI Taxonomy" id="370959"/>
    <lineage>
        <taxon>Bacteria</taxon>
        <taxon>Pseudomonadati</taxon>
        <taxon>Pseudomonadota</taxon>
        <taxon>Alphaproteobacteria</taxon>
        <taxon>Sphingomonadales</taxon>
        <taxon>Sphingomonadaceae</taxon>
        <taxon>Sphingomonas</taxon>
    </lineage>
</organism>
<dbReference type="PROSITE" id="PS00902">
    <property type="entry name" value="GLUTAMATE_5_KINASE"/>
    <property type="match status" value="1"/>
</dbReference>
<comment type="caution">
    <text evidence="10">The sequence shown here is derived from an EMBL/GenBank/DDBJ whole genome shotgun (WGS) entry which is preliminary data.</text>
</comment>
<dbReference type="InterPro" id="IPR019797">
    <property type="entry name" value="Glutamate_5-kinase_CS"/>
</dbReference>
<keyword evidence="7 8" id="KW-0067">ATP-binding</keyword>
<dbReference type="PRINTS" id="PR00474">
    <property type="entry name" value="GLU5KINASE"/>
</dbReference>
<dbReference type="NCBIfam" id="TIGR01027">
    <property type="entry name" value="proB"/>
    <property type="match status" value="1"/>
</dbReference>
<evidence type="ECO:0000313" key="11">
    <source>
        <dbReference type="Proteomes" id="UP000197783"/>
    </source>
</evidence>
<dbReference type="UniPathway" id="UPA00098">
    <property type="reaction ID" value="UER00359"/>
</dbReference>
<comment type="catalytic activity">
    <reaction evidence="8">
        <text>L-glutamate + ATP = L-glutamyl 5-phosphate + ADP</text>
        <dbReference type="Rhea" id="RHEA:14877"/>
        <dbReference type="ChEBI" id="CHEBI:29985"/>
        <dbReference type="ChEBI" id="CHEBI:30616"/>
        <dbReference type="ChEBI" id="CHEBI:58274"/>
        <dbReference type="ChEBI" id="CHEBI:456216"/>
        <dbReference type="EC" id="2.7.2.11"/>
    </reaction>
</comment>
<keyword evidence="6 8" id="KW-0418">Kinase</keyword>
<dbReference type="InterPro" id="IPR011529">
    <property type="entry name" value="Glu_5kinase"/>
</dbReference>
<keyword evidence="5 8" id="KW-0547">Nucleotide-binding</keyword>
<dbReference type="EMBL" id="NBBJ01000006">
    <property type="protein sequence ID" value="OWK28276.1"/>
    <property type="molecule type" value="Genomic_DNA"/>
</dbReference>
<dbReference type="Gene3D" id="3.40.1160.10">
    <property type="entry name" value="Acetylglutamate kinase-like"/>
    <property type="match status" value="1"/>
</dbReference>
<dbReference type="InterPro" id="IPR001048">
    <property type="entry name" value="Asp/Glu/Uridylate_kinase"/>
</dbReference>
<dbReference type="GO" id="GO:0005829">
    <property type="term" value="C:cytosol"/>
    <property type="evidence" value="ECO:0007669"/>
    <property type="project" value="TreeGrafter"/>
</dbReference>
<proteinExistence type="inferred from homology"/>
<evidence type="ECO:0000256" key="1">
    <source>
        <dbReference type="ARBA" id="ARBA00022490"/>
    </source>
</evidence>
<feature type="binding site" evidence="8">
    <location>
        <position position="150"/>
    </location>
    <ligand>
        <name>substrate</name>
    </ligand>
</feature>
<feature type="binding site" evidence="8">
    <location>
        <position position="162"/>
    </location>
    <ligand>
        <name>substrate</name>
    </ligand>
</feature>
<evidence type="ECO:0000256" key="2">
    <source>
        <dbReference type="ARBA" id="ARBA00022605"/>
    </source>
</evidence>
<gene>
    <name evidence="8 10" type="primary">proB</name>
    <name evidence="10" type="ORF">SPMU_31320</name>
</gene>
<dbReference type="AlphaFoldDB" id="A0A245ZEV1"/>
<keyword evidence="2 8" id="KW-0028">Amino-acid biosynthesis</keyword>
<evidence type="ECO:0000256" key="3">
    <source>
        <dbReference type="ARBA" id="ARBA00022650"/>
    </source>
</evidence>
<dbReference type="RefSeq" id="WP_245833402.1">
    <property type="nucleotide sequence ID" value="NZ_NBBJ01000006.1"/>
</dbReference>
<dbReference type="PIRSF" id="PIRSF000729">
    <property type="entry name" value="GK"/>
    <property type="match status" value="1"/>
</dbReference>
<evidence type="ECO:0000259" key="9">
    <source>
        <dbReference type="SMART" id="SM00359"/>
    </source>
</evidence>
<dbReference type="GO" id="GO:0004349">
    <property type="term" value="F:glutamate 5-kinase activity"/>
    <property type="evidence" value="ECO:0007669"/>
    <property type="project" value="UniProtKB-UniRule"/>
</dbReference>
<feature type="binding site" evidence="8">
    <location>
        <position position="62"/>
    </location>
    <ligand>
        <name>substrate</name>
    </ligand>
</feature>